<evidence type="ECO:0000256" key="1">
    <source>
        <dbReference type="SAM" id="Phobius"/>
    </source>
</evidence>
<feature type="transmembrane region" description="Helical" evidence="1">
    <location>
        <begin position="86"/>
        <end position="107"/>
    </location>
</feature>
<dbReference type="PANTHER" id="PTHR36834">
    <property type="entry name" value="MEMBRANE PROTEIN-RELATED"/>
    <property type="match status" value="1"/>
</dbReference>
<keyword evidence="1" id="KW-1133">Transmembrane helix</keyword>
<organism evidence="3 4">
    <name type="scientific">Clostridioides difficile</name>
    <name type="common">Peptoclostridium difficile</name>
    <dbReference type="NCBI Taxonomy" id="1496"/>
    <lineage>
        <taxon>Bacteria</taxon>
        <taxon>Bacillati</taxon>
        <taxon>Bacillota</taxon>
        <taxon>Clostridia</taxon>
        <taxon>Peptostreptococcales</taxon>
        <taxon>Peptostreptococcaceae</taxon>
        <taxon>Clostridioides</taxon>
    </lineage>
</organism>
<dbReference type="RefSeq" id="WP_009902364.1">
    <property type="nucleotide sequence ID" value="NZ_CAACZR010000002.1"/>
</dbReference>
<reference evidence="3 4" key="1">
    <citation type="submission" date="2019-02" db="EMBL/GenBank/DDBJ databases">
        <authorList>
            <consortium name="Pathogen Informatics"/>
        </authorList>
    </citation>
    <scope>NUCLEOTIDE SEQUENCE [LARGE SCALE GENOMIC DNA]</scope>
    <source>
        <strain evidence="4">clo34</strain>
    </source>
</reference>
<evidence type="ECO:0000259" key="2">
    <source>
        <dbReference type="Pfam" id="PF04892"/>
    </source>
</evidence>
<protein>
    <submittedName>
        <fullName evidence="3">Teicoplanin resistance protein</fullName>
    </submittedName>
</protein>
<keyword evidence="1" id="KW-0812">Transmembrane</keyword>
<dbReference type="Pfam" id="PF04892">
    <property type="entry name" value="VanZ"/>
    <property type="match status" value="1"/>
</dbReference>
<dbReference type="AlphaFoldDB" id="A0AB74QCC5"/>
<feature type="transmembrane region" description="Helical" evidence="1">
    <location>
        <begin position="142"/>
        <end position="163"/>
    </location>
</feature>
<feature type="transmembrane region" description="Helical" evidence="1">
    <location>
        <begin position="48"/>
        <end position="74"/>
    </location>
</feature>
<comment type="caution">
    <text evidence="3">The sequence shown here is derived from an EMBL/GenBank/DDBJ whole genome shotgun (WGS) entry which is preliminary data.</text>
</comment>
<dbReference type="EMBL" id="CAADAN010000004">
    <property type="protein sequence ID" value="VFD31061.1"/>
    <property type="molecule type" value="Genomic_DNA"/>
</dbReference>
<dbReference type="InterPro" id="IPR053150">
    <property type="entry name" value="Teicoplanin_resist-assoc"/>
</dbReference>
<evidence type="ECO:0000313" key="4">
    <source>
        <dbReference type="Proteomes" id="UP000411588"/>
    </source>
</evidence>
<dbReference type="InterPro" id="IPR006976">
    <property type="entry name" value="VanZ-like"/>
</dbReference>
<feature type="domain" description="VanZ-like" evidence="2">
    <location>
        <begin position="11"/>
        <end position="130"/>
    </location>
</feature>
<dbReference type="Proteomes" id="UP000411588">
    <property type="component" value="Unassembled WGS sequence"/>
</dbReference>
<dbReference type="PANTHER" id="PTHR36834:SF2">
    <property type="entry name" value="MEMBRANE PROTEIN"/>
    <property type="match status" value="1"/>
</dbReference>
<accession>A0AB74QCC5</accession>
<feature type="transmembrane region" description="Helical" evidence="1">
    <location>
        <begin position="113"/>
        <end position="130"/>
    </location>
</feature>
<proteinExistence type="predicted"/>
<evidence type="ECO:0000313" key="3">
    <source>
        <dbReference type="EMBL" id="VFD31061.1"/>
    </source>
</evidence>
<feature type="transmembrane region" description="Helical" evidence="1">
    <location>
        <begin position="9"/>
        <end position="28"/>
    </location>
</feature>
<name>A0AB74QCC5_CLODI</name>
<gene>
    <name evidence="3" type="primary">vanZ_2</name>
    <name evidence="3" type="ORF">SAMEA1402399_01470</name>
</gene>
<keyword evidence="1" id="KW-0472">Membrane</keyword>
<sequence>MQSKKLTKGLFIVYLLALTWIIIFKLQLSFKDLDHLRGVNLIPFRGSVIVNGTISFGEIYDNVFAFIPFGILLCALQQEKSFLKKFVPIFLTSLFFETVQFVFAIGASDITDLLANTLGGVIGMGVFFILSKIFKAKVNKVVNIFSLIGAITLVMFICLLLLLN</sequence>